<gene>
    <name evidence="2" type="ORF">SAMN04488038_11146</name>
</gene>
<dbReference type="AlphaFoldDB" id="A0A1H9J6V0"/>
<keyword evidence="1" id="KW-0812">Transmembrane</keyword>
<dbReference type="Gene3D" id="1.20.1280.290">
    <property type="match status" value="1"/>
</dbReference>
<dbReference type="GO" id="GO:0016020">
    <property type="term" value="C:membrane"/>
    <property type="evidence" value="ECO:0007669"/>
    <property type="project" value="InterPro"/>
</dbReference>
<accession>A0A1H9J6V0</accession>
<protein>
    <submittedName>
        <fullName evidence="2">Sugar efflux transporter for intercellular exchange</fullName>
    </submittedName>
</protein>
<dbReference type="InterPro" id="IPR004316">
    <property type="entry name" value="SWEET_rpt"/>
</dbReference>
<dbReference type="STRING" id="489703.SAMN04488038_11146"/>
<feature type="transmembrane region" description="Helical" evidence="1">
    <location>
        <begin position="6"/>
        <end position="25"/>
    </location>
</feature>
<dbReference type="RefSeq" id="WP_093287460.1">
    <property type="nucleotide sequence ID" value="NZ_FOFS01000011.1"/>
</dbReference>
<evidence type="ECO:0000256" key="1">
    <source>
        <dbReference type="SAM" id="Phobius"/>
    </source>
</evidence>
<sequence length="84" mass="9057">MDSRLLRAIGWLASCAALAMYFAYIDQIRLNLQGHKGSAIQAGATVVNCMLWTVYGAARARRDWPIIVANVPGIVLGLIALLTA</sequence>
<keyword evidence="1" id="KW-0472">Membrane</keyword>
<feature type="transmembrane region" description="Helical" evidence="1">
    <location>
        <begin position="37"/>
        <end position="58"/>
    </location>
</feature>
<dbReference type="Pfam" id="PF03083">
    <property type="entry name" value="MtN3_slv"/>
    <property type="match status" value="1"/>
</dbReference>
<name>A0A1H9J6V0_9GAMM</name>
<dbReference type="EMBL" id="FOFS01000011">
    <property type="protein sequence ID" value="SEQ82751.1"/>
    <property type="molecule type" value="Genomic_DNA"/>
</dbReference>
<reference evidence="2 3" key="1">
    <citation type="submission" date="2016-10" db="EMBL/GenBank/DDBJ databases">
        <authorList>
            <person name="de Groot N.N."/>
        </authorList>
    </citation>
    <scope>NUCLEOTIDE SEQUENCE [LARGE SCALE GENOMIC DNA]</scope>
    <source>
        <strain evidence="2 3">DSM 25927</strain>
    </source>
</reference>
<dbReference type="OrthoDB" id="9794653at2"/>
<dbReference type="Proteomes" id="UP000199233">
    <property type="component" value="Unassembled WGS sequence"/>
</dbReference>
<organism evidence="2 3">
    <name type="scientific">Solimonas aquatica</name>
    <dbReference type="NCBI Taxonomy" id="489703"/>
    <lineage>
        <taxon>Bacteria</taxon>
        <taxon>Pseudomonadati</taxon>
        <taxon>Pseudomonadota</taxon>
        <taxon>Gammaproteobacteria</taxon>
        <taxon>Nevskiales</taxon>
        <taxon>Nevskiaceae</taxon>
        <taxon>Solimonas</taxon>
    </lineage>
</organism>
<proteinExistence type="predicted"/>
<evidence type="ECO:0000313" key="2">
    <source>
        <dbReference type="EMBL" id="SEQ82751.1"/>
    </source>
</evidence>
<keyword evidence="3" id="KW-1185">Reference proteome</keyword>
<keyword evidence="1" id="KW-1133">Transmembrane helix</keyword>
<evidence type="ECO:0000313" key="3">
    <source>
        <dbReference type="Proteomes" id="UP000199233"/>
    </source>
</evidence>
<feature type="transmembrane region" description="Helical" evidence="1">
    <location>
        <begin position="64"/>
        <end position="83"/>
    </location>
</feature>